<proteinExistence type="predicted"/>
<reference evidence="1" key="1">
    <citation type="submission" date="2014-09" db="EMBL/GenBank/DDBJ databases">
        <authorList>
            <person name="Magalhaes I.L.F."/>
            <person name="Oliveira U."/>
            <person name="Santos F.R."/>
            <person name="Vidigal T.H.D.A."/>
            <person name="Brescovit A.D."/>
            <person name="Santos A.J."/>
        </authorList>
    </citation>
    <scope>NUCLEOTIDE SEQUENCE</scope>
    <source>
        <tissue evidence="1">Shoot tissue taken approximately 20 cm above the soil surface</tissue>
    </source>
</reference>
<protein>
    <submittedName>
        <fullName evidence="1">Uncharacterized protein</fullName>
    </submittedName>
</protein>
<name>A0A0A9C8S2_ARUDO</name>
<sequence>MQYREVATSGSLSFTRCSV</sequence>
<evidence type="ECO:0000313" key="1">
    <source>
        <dbReference type="EMBL" id="JAD70863.1"/>
    </source>
</evidence>
<organism evidence="1">
    <name type="scientific">Arundo donax</name>
    <name type="common">Giant reed</name>
    <name type="synonym">Donax arundinaceus</name>
    <dbReference type="NCBI Taxonomy" id="35708"/>
    <lineage>
        <taxon>Eukaryota</taxon>
        <taxon>Viridiplantae</taxon>
        <taxon>Streptophyta</taxon>
        <taxon>Embryophyta</taxon>
        <taxon>Tracheophyta</taxon>
        <taxon>Spermatophyta</taxon>
        <taxon>Magnoliopsida</taxon>
        <taxon>Liliopsida</taxon>
        <taxon>Poales</taxon>
        <taxon>Poaceae</taxon>
        <taxon>PACMAD clade</taxon>
        <taxon>Arundinoideae</taxon>
        <taxon>Arundineae</taxon>
        <taxon>Arundo</taxon>
    </lineage>
</organism>
<dbReference type="AlphaFoldDB" id="A0A0A9C8S2"/>
<dbReference type="EMBL" id="GBRH01227032">
    <property type="protein sequence ID" value="JAD70863.1"/>
    <property type="molecule type" value="Transcribed_RNA"/>
</dbReference>
<reference evidence="1" key="2">
    <citation type="journal article" date="2015" name="Data Brief">
        <title>Shoot transcriptome of the giant reed, Arundo donax.</title>
        <authorList>
            <person name="Barrero R.A."/>
            <person name="Guerrero F.D."/>
            <person name="Moolhuijzen P."/>
            <person name="Goolsby J.A."/>
            <person name="Tidwell J."/>
            <person name="Bellgard S.E."/>
            <person name="Bellgard M.I."/>
        </authorList>
    </citation>
    <scope>NUCLEOTIDE SEQUENCE</scope>
    <source>
        <tissue evidence="1">Shoot tissue taken approximately 20 cm above the soil surface</tissue>
    </source>
</reference>
<accession>A0A0A9C8S2</accession>